<dbReference type="AlphaFoldDB" id="A0A517QVQ8"/>
<sequence length="69" mass="7641">MQNNALHTEPRAARIHEIEVVRRGPAVNTAGSQSDGMLFETVPLTYPPRIHREVLERRVAGDDPLVAPS</sequence>
<proteinExistence type="predicted"/>
<protein>
    <submittedName>
        <fullName evidence="1">Uncharacterized protein</fullName>
    </submittedName>
</protein>
<reference evidence="1 2" key="1">
    <citation type="submission" date="2019-02" db="EMBL/GenBank/DDBJ databases">
        <title>Deep-cultivation of Planctomycetes and their phenomic and genomic characterization uncovers novel biology.</title>
        <authorList>
            <person name="Wiegand S."/>
            <person name="Jogler M."/>
            <person name="Boedeker C."/>
            <person name="Pinto D."/>
            <person name="Vollmers J."/>
            <person name="Rivas-Marin E."/>
            <person name="Kohn T."/>
            <person name="Peeters S.H."/>
            <person name="Heuer A."/>
            <person name="Rast P."/>
            <person name="Oberbeckmann S."/>
            <person name="Bunk B."/>
            <person name="Jeske O."/>
            <person name="Meyerdierks A."/>
            <person name="Storesund J.E."/>
            <person name="Kallscheuer N."/>
            <person name="Luecker S."/>
            <person name="Lage O.M."/>
            <person name="Pohl T."/>
            <person name="Merkel B.J."/>
            <person name="Hornburger P."/>
            <person name="Mueller R.-W."/>
            <person name="Bruemmer F."/>
            <person name="Labrenz M."/>
            <person name="Spormann A.M."/>
            <person name="Op den Camp H."/>
            <person name="Overmann J."/>
            <person name="Amann R."/>
            <person name="Jetten M.S.M."/>
            <person name="Mascher T."/>
            <person name="Medema M.H."/>
            <person name="Devos D.P."/>
            <person name="Kaster A.-K."/>
            <person name="Ovreas L."/>
            <person name="Rohde M."/>
            <person name="Galperin M.Y."/>
            <person name="Jogler C."/>
        </authorList>
    </citation>
    <scope>NUCLEOTIDE SEQUENCE [LARGE SCALE GENOMIC DNA]</scope>
    <source>
        <strain evidence="1 2">Pan189</strain>
    </source>
</reference>
<dbReference type="EMBL" id="CP036268">
    <property type="protein sequence ID" value="QDT35736.1"/>
    <property type="molecule type" value="Genomic_DNA"/>
</dbReference>
<organism evidence="1 2">
    <name type="scientific">Stratiformator vulcanicus</name>
    <dbReference type="NCBI Taxonomy" id="2527980"/>
    <lineage>
        <taxon>Bacteria</taxon>
        <taxon>Pseudomonadati</taxon>
        <taxon>Planctomycetota</taxon>
        <taxon>Planctomycetia</taxon>
        <taxon>Planctomycetales</taxon>
        <taxon>Planctomycetaceae</taxon>
        <taxon>Stratiformator</taxon>
    </lineage>
</organism>
<dbReference type="KEGG" id="svp:Pan189_00890"/>
<evidence type="ECO:0000313" key="2">
    <source>
        <dbReference type="Proteomes" id="UP000317318"/>
    </source>
</evidence>
<gene>
    <name evidence="1" type="ORF">Pan189_00890</name>
</gene>
<name>A0A517QVQ8_9PLAN</name>
<evidence type="ECO:0000313" key="1">
    <source>
        <dbReference type="EMBL" id="QDT35736.1"/>
    </source>
</evidence>
<accession>A0A517QVQ8</accession>
<dbReference type="Proteomes" id="UP000317318">
    <property type="component" value="Chromosome"/>
</dbReference>
<keyword evidence="2" id="KW-1185">Reference proteome</keyword>